<dbReference type="InParanoid" id="A0A059BXW9"/>
<protein>
    <submittedName>
        <fullName evidence="1">Uncharacterized protein</fullName>
    </submittedName>
</protein>
<dbReference type="AlphaFoldDB" id="A0A059BXW9"/>
<dbReference type="Gramene" id="KCW71083">
    <property type="protein sequence ID" value="KCW71083"/>
    <property type="gene ID" value="EUGRSUZ_F04182"/>
</dbReference>
<gene>
    <name evidence="1" type="ORF">EUGRSUZ_F04182</name>
</gene>
<sequence length="78" mass="9103">MSSSCNAVSKQAKLHNQLIFLPTSQPIVPSYRITTNIRESTGNYMHPFMNKMQREKMPHSIVQVINYEVMPRFLLKHI</sequence>
<dbReference type="EMBL" id="KK198758">
    <property type="protein sequence ID" value="KCW71083.1"/>
    <property type="molecule type" value="Genomic_DNA"/>
</dbReference>
<evidence type="ECO:0000313" key="1">
    <source>
        <dbReference type="EMBL" id="KCW71083.1"/>
    </source>
</evidence>
<organism evidence="1">
    <name type="scientific">Eucalyptus grandis</name>
    <name type="common">Flooded gum</name>
    <dbReference type="NCBI Taxonomy" id="71139"/>
    <lineage>
        <taxon>Eukaryota</taxon>
        <taxon>Viridiplantae</taxon>
        <taxon>Streptophyta</taxon>
        <taxon>Embryophyta</taxon>
        <taxon>Tracheophyta</taxon>
        <taxon>Spermatophyta</taxon>
        <taxon>Magnoliopsida</taxon>
        <taxon>eudicotyledons</taxon>
        <taxon>Gunneridae</taxon>
        <taxon>Pentapetalae</taxon>
        <taxon>rosids</taxon>
        <taxon>malvids</taxon>
        <taxon>Myrtales</taxon>
        <taxon>Myrtaceae</taxon>
        <taxon>Myrtoideae</taxon>
        <taxon>Eucalypteae</taxon>
        <taxon>Eucalyptus</taxon>
    </lineage>
</organism>
<name>A0A059BXW9_EUCGR</name>
<proteinExistence type="predicted"/>
<accession>A0A059BXW9</accession>
<reference evidence="1" key="1">
    <citation type="submission" date="2013-07" db="EMBL/GenBank/DDBJ databases">
        <title>The genome of Eucalyptus grandis.</title>
        <authorList>
            <person name="Schmutz J."/>
            <person name="Hayes R."/>
            <person name="Myburg A."/>
            <person name="Tuskan G."/>
            <person name="Grattapaglia D."/>
            <person name="Rokhsar D.S."/>
        </authorList>
    </citation>
    <scope>NUCLEOTIDE SEQUENCE</scope>
    <source>
        <tissue evidence="1">Leaf extractions</tissue>
    </source>
</reference>